<comment type="caution">
    <text evidence="9">The sequence shown here is derived from an EMBL/GenBank/DDBJ whole genome shotgun (WGS) entry which is preliminary data.</text>
</comment>
<feature type="transmembrane region" description="Helical" evidence="6">
    <location>
        <begin position="534"/>
        <end position="560"/>
    </location>
</feature>
<sequence length="661" mass="75103">MYFKLALRNLKRSLKDYTIYFFTLIFAVCVFYTFNSIKSQSIMMDLNSSQSESFDSIQNVIGVASIFISFILGFLIVYANNYLIKRRKKEFGIYMTLGMEKSELSKIIFIETLLIGITSLAIGLFIGVLASQGLSILTANMFKVDLTKFQFIFSYNAFLKTIICFGIIYIIVLLFNSIIINKVKLIDLLEASKKNEKLRVKNIWISVIIFVISIIMIGYAYYNILDNGIAKLDLISVFWGSVGTFLFFFSISGFFLKVVQSNKRIYLRDLNMFVFRQINSKINTAFISMTFICLMLFIAICTFSGGLGINKALNSEIKDLTQFDATFWSNKGVDIDKVLKNKGVDIKKYSNEYVSYTNFNSGVKYRDFLDEEGINDGKSYYPISENMDIQVIKLSKFNDIMKMLGKSTVKLEKNNYMVFGDIQDMIGSLQRSVDNNKVININGYKLTPSKRSVLDITTYNQMLKNNICTFIVNDSIVDGLKPISSFLNTDLNGDKDEIEKELKEKMKAIDNKENNIFLITKDDLISSQVSTGVMIAYLGIYIGIIFLVTSAAVLALQQLCDSTDNLERYKLLRKIGVDDSIINKSLLIQIGIYFMVPLSLALVHSIVGLKVSSDIVSIFGNESIFKNIIITVIVLLIIYGGYFIVTYTSVKKTIREKLNKR</sequence>
<keyword evidence="5 6" id="KW-0472">Membrane</keyword>
<evidence type="ECO:0000256" key="4">
    <source>
        <dbReference type="ARBA" id="ARBA00022989"/>
    </source>
</evidence>
<dbReference type="InterPro" id="IPR003838">
    <property type="entry name" value="ABC3_permease_C"/>
</dbReference>
<dbReference type="Pfam" id="PF02687">
    <property type="entry name" value="FtsX"/>
    <property type="match status" value="1"/>
</dbReference>
<feature type="transmembrane region" description="Helical" evidence="6">
    <location>
        <begin position="57"/>
        <end position="79"/>
    </location>
</feature>
<comment type="similarity">
    <text evidence="6">Belongs to the ABC-4 integral membrane protein family.</text>
</comment>
<accession>A0ABS7KUH3</accession>
<organism evidence="9 10">
    <name type="scientific">Clostridium sardiniense</name>
    <name type="common">Clostridium absonum</name>
    <dbReference type="NCBI Taxonomy" id="29369"/>
    <lineage>
        <taxon>Bacteria</taxon>
        <taxon>Bacillati</taxon>
        <taxon>Bacillota</taxon>
        <taxon>Clostridia</taxon>
        <taxon>Eubacteriales</taxon>
        <taxon>Clostridiaceae</taxon>
        <taxon>Clostridium</taxon>
    </lineage>
</organism>
<comment type="subcellular location">
    <subcellularLocation>
        <location evidence="1 6">Cell membrane</location>
        <topology evidence="1 6">Multi-pass membrane protein</topology>
    </subcellularLocation>
</comment>
<feature type="transmembrane region" description="Helical" evidence="6">
    <location>
        <begin position="627"/>
        <end position="650"/>
    </location>
</feature>
<name>A0ABS7KUH3_CLOSR</name>
<keyword evidence="4 6" id="KW-1133">Transmembrane helix</keyword>
<proteinExistence type="inferred from homology"/>
<feature type="transmembrane region" description="Helical" evidence="6">
    <location>
        <begin position="234"/>
        <end position="256"/>
    </location>
</feature>
<feature type="transmembrane region" description="Helical" evidence="6">
    <location>
        <begin position="202"/>
        <end position="222"/>
    </location>
</feature>
<dbReference type="RefSeq" id="WP_221859091.1">
    <property type="nucleotide sequence ID" value="NZ_JAIKTU010000002.1"/>
</dbReference>
<dbReference type="InterPro" id="IPR052536">
    <property type="entry name" value="ABC-4_Integral_Memb_Prot"/>
</dbReference>
<evidence type="ECO:0000259" key="8">
    <source>
        <dbReference type="Pfam" id="PF02687"/>
    </source>
</evidence>
<feature type="transmembrane region" description="Helical" evidence="6">
    <location>
        <begin position="108"/>
        <end position="137"/>
    </location>
</feature>
<protein>
    <submittedName>
        <fullName evidence="9">ABC transporter permease</fullName>
    </submittedName>
</protein>
<evidence type="ECO:0000256" key="2">
    <source>
        <dbReference type="ARBA" id="ARBA00022475"/>
    </source>
</evidence>
<feature type="transmembrane region" description="Helical" evidence="6">
    <location>
        <begin position="17"/>
        <end position="37"/>
    </location>
</feature>
<evidence type="ECO:0000313" key="10">
    <source>
        <dbReference type="Proteomes" id="UP001299068"/>
    </source>
</evidence>
<feature type="transmembrane region" description="Helical" evidence="6">
    <location>
        <begin position="581"/>
        <end position="607"/>
    </location>
</feature>
<evidence type="ECO:0000256" key="3">
    <source>
        <dbReference type="ARBA" id="ARBA00022692"/>
    </source>
</evidence>
<keyword evidence="7" id="KW-0175">Coiled coil</keyword>
<keyword evidence="6" id="KW-0813">Transport</keyword>
<dbReference type="PANTHER" id="PTHR46795">
    <property type="entry name" value="ABC TRANSPORTER PERMEASE-RELATED-RELATED"/>
    <property type="match status" value="1"/>
</dbReference>
<evidence type="ECO:0000256" key="7">
    <source>
        <dbReference type="SAM" id="Coils"/>
    </source>
</evidence>
<feature type="domain" description="ABC3 transporter permease C-terminal" evidence="8">
    <location>
        <begin position="63"/>
        <end position="176"/>
    </location>
</feature>
<feature type="transmembrane region" description="Helical" evidence="6">
    <location>
        <begin position="285"/>
        <end position="309"/>
    </location>
</feature>
<evidence type="ECO:0000256" key="5">
    <source>
        <dbReference type="ARBA" id="ARBA00023136"/>
    </source>
</evidence>
<gene>
    <name evidence="9" type="ORF">K5V21_03235</name>
</gene>
<dbReference type="PANTHER" id="PTHR46795:SF3">
    <property type="entry name" value="ABC TRANSPORTER PERMEASE"/>
    <property type="match status" value="1"/>
</dbReference>
<dbReference type="Proteomes" id="UP001299068">
    <property type="component" value="Unassembled WGS sequence"/>
</dbReference>
<keyword evidence="10" id="KW-1185">Reference proteome</keyword>
<dbReference type="PIRSF" id="PIRSF018968">
    <property type="entry name" value="ABC_permease_BceB"/>
    <property type="match status" value="1"/>
</dbReference>
<reference evidence="9 10" key="1">
    <citation type="journal article" date="2021" name="Cell Host Microbe">
        <title>in vivo commensal control of Clostridioides difficile virulence.</title>
        <authorList>
            <person name="Girinathan B.P."/>
            <person name="Dibenedetto N."/>
            <person name="Worley J.N."/>
            <person name="Peltier J."/>
            <person name="Arrieta-Ortiz M.L."/>
            <person name="Rupa Christinal Immanuel S."/>
            <person name="Lavin R."/>
            <person name="Delaney M.L."/>
            <person name="Cummins C."/>
            <person name="Hoffmann M."/>
            <person name="Luo Y."/>
            <person name="Gonzalez-Escalona N."/>
            <person name="Allard M."/>
            <person name="Onderdonk A.B."/>
            <person name="Gerber G.K."/>
            <person name="Sonenshein A.L."/>
            <person name="Baliga N."/>
            <person name="Dupuy B."/>
            <person name="Bry L."/>
        </authorList>
    </citation>
    <scope>NUCLEOTIDE SEQUENCE [LARGE SCALE GENOMIC DNA]</scope>
    <source>
        <strain evidence="9 10">DSM 599</strain>
    </source>
</reference>
<dbReference type="InterPro" id="IPR027022">
    <property type="entry name" value="ABC_permease_BceB-typ"/>
</dbReference>
<feature type="transmembrane region" description="Helical" evidence="6">
    <location>
        <begin position="157"/>
        <end position="181"/>
    </location>
</feature>
<keyword evidence="2 6" id="KW-1003">Cell membrane</keyword>
<evidence type="ECO:0000256" key="1">
    <source>
        <dbReference type="ARBA" id="ARBA00004651"/>
    </source>
</evidence>
<feature type="coiled-coil region" evidence="7">
    <location>
        <begin position="488"/>
        <end position="515"/>
    </location>
</feature>
<keyword evidence="3 6" id="KW-0812">Transmembrane</keyword>
<evidence type="ECO:0000313" key="9">
    <source>
        <dbReference type="EMBL" id="MBY0754463.1"/>
    </source>
</evidence>
<dbReference type="EMBL" id="JAIKTU010000002">
    <property type="protein sequence ID" value="MBY0754463.1"/>
    <property type="molecule type" value="Genomic_DNA"/>
</dbReference>
<evidence type="ECO:0000256" key="6">
    <source>
        <dbReference type="PIRNR" id="PIRNR018968"/>
    </source>
</evidence>